<dbReference type="InterPro" id="IPR000326">
    <property type="entry name" value="PAP2/HPO"/>
</dbReference>
<dbReference type="InterPro" id="IPR036938">
    <property type="entry name" value="PAP2/HPO_sf"/>
</dbReference>
<evidence type="ECO:0000256" key="6">
    <source>
        <dbReference type="ARBA" id="ARBA00022692"/>
    </source>
</evidence>
<evidence type="ECO:0000256" key="1">
    <source>
        <dbReference type="ARBA" id="ARBA00004477"/>
    </source>
</evidence>
<feature type="active site" description="Proton donor" evidence="11">
    <location>
        <position position="115"/>
    </location>
</feature>
<evidence type="ECO:0000313" key="15">
    <source>
        <dbReference type="Proteomes" id="UP000504629"/>
    </source>
</evidence>
<evidence type="ECO:0000256" key="4">
    <source>
        <dbReference type="ARBA" id="ARBA00012634"/>
    </source>
</evidence>
<protein>
    <recommendedName>
        <fullName evidence="4">glucose-6-phosphatase</fullName>
        <ecNumber evidence="4">3.1.3.9</ecNumber>
    </recommendedName>
</protein>
<comment type="pathway">
    <text evidence="2">Carbohydrate biosynthesis; gluconeogenesis.</text>
</comment>
<proteinExistence type="inferred from homology"/>
<dbReference type="SUPFAM" id="SSF48317">
    <property type="entry name" value="Acid phosphatase/Vanadium-dependent haloperoxidase"/>
    <property type="match status" value="1"/>
</dbReference>
<dbReference type="GO" id="GO:0006094">
    <property type="term" value="P:gluconeogenesis"/>
    <property type="evidence" value="ECO:0007669"/>
    <property type="project" value="UniProtKB-UniPathway"/>
</dbReference>
<feature type="transmembrane region" description="Helical" evidence="13">
    <location>
        <begin position="170"/>
        <end position="193"/>
    </location>
</feature>
<evidence type="ECO:0000256" key="11">
    <source>
        <dbReference type="PIRSR" id="PIRSR000905-1"/>
    </source>
</evidence>
<reference evidence="16" key="1">
    <citation type="submission" date="2025-08" db="UniProtKB">
        <authorList>
            <consortium name="RefSeq"/>
        </authorList>
    </citation>
    <scope>IDENTIFICATION</scope>
    <source>
        <tissue evidence="16">Silk gland</tissue>
    </source>
</reference>
<feature type="transmembrane region" description="Helical" evidence="13">
    <location>
        <begin position="41"/>
        <end position="67"/>
    </location>
</feature>
<dbReference type="PANTHER" id="PTHR12591">
    <property type="entry name" value="GLUCOSE-6-PHOSPHATASE"/>
    <property type="match status" value="1"/>
</dbReference>
<feature type="binding site" evidence="12">
    <location>
        <position position="163"/>
    </location>
    <ligand>
        <name>substrate</name>
    </ligand>
</feature>
<evidence type="ECO:0000256" key="2">
    <source>
        <dbReference type="ARBA" id="ARBA00004742"/>
    </source>
</evidence>
<dbReference type="PANTHER" id="PTHR12591:SF0">
    <property type="entry name" value="FI19814P1"/>
    <property type="match status" value="1"/>
</dbReference>
<accession>A0A6J2JJT2</accession>
<dbReference type="RefSeq" id="XP_028028689.1">
    <property type="nucleotide sequence ID" value="XM_028172888.1"/>
</dbReference>
<dbReference type="Pfam" id="PF01569">
    <property type="entry name" value="PAP2"/>
    <property type="match status" value="1"/>
</dbReference>
<keyword evidence="9 13" id="KW-1133">Transmembrane helix</keyword>
<keyword evidence="5" id="KW-0312">Gluconeogenesis</keyword>
<dbReference type="Proteomes" id="UP000504629">
    <property type="component" value="Unplaced"/>
</dbReference>
<dbReference type="CTD" id="33476"/>
<evidence type="ECO:0000313" key="16">
    <source>
        <dbReference type="RefSeq" id="XP_028028689.1"/>
    </source>
</evidence>
<feature type="active site" description="Nucleophile" evidence="11">
    <location>
        <position position="169"/>
    </location>
</feature>
<dbReference type="PIRSF" id="PIRSF000905">
    <property type="entry name" value="Glucose-6-phosphatase"/>
    <property type="match status" value="1"/>
</dbReference>
<evidence type="ECO:0000259" key="14">
    <source>
        <dbReference type="SMART" id="SM00014"/>
    </source>
</evidence>
<dbReference type="KEGG" id="bman:114241904"/>
<dbReference type="InterPro" id="IPR016275">
    <property type="entry name" value="Glucose-6-phosphatase"/>
</dbReference>
<dbReference type="GO" id="GO:0004346">
    <property type="term" value="F:glucose-6-phosphatase activity"/>
    <property type="evidence" value="ECO:0007669"/>
    <property type="project" value="UniProtKB-EC"/>
</dbReference>
<keyword evidence="10 13" id="KW-0472">Membrane</keyword>
<name>A0A6J2JJT2_BOMMA</name>
<feature type="transmembrane region" description="Helical" evidence="13">
    <location>
        <begin position="264"/>
        <end position="285"/>
    </location>
</feature>
<dbReference type="GO" id="GO:0005789">
    <property type="term" value="C:endoplasmic reticulum membrane"/>
    <property type="evidence" value="ECO:0007669"/>
    <property type="project" value="UniProtKB-SubCell"/>
</dbReference>
<feature type="transmembrane region" description="Helical" evidence="13">
    <location>
        <begin position="297"/>
        <end position="314"/>
    </location>
</feature>
<dbReference type="GO" id="GO:0051156">
    <property type="term" value="P:glucose 6-phosphate metabolic process"/>
    <property type="evidence" value="ECO:0007669"/>
    <property type="project" value="TreeGrafter"/>
</dbReference>
<dbReference type="SMART" id="SM00014">
    <property type="entry name" value="acidPPc"/>
    <property type="match status" value="1"/>
</dbReference>
<evidence type="ECO:0000256" key="7">
    <source>
        <dbReference type="ARBA" id="ARBA00022801"/>
    </source>
</evidence>
<keyword evidence="6 13" id="KW-0812">Transmembrane</keyword>
<gene>
    <name evidence="16" type="primary">LOC114241904</name>
</gene>
<feature type="binding site" evidence="12">
    <location>
        <position position="79"/>
    </location>
    <ligand>
        <name>substrate</name>
    </ligand>
</feature>
<feature type="domain" description="Phosphatidic acid phosphatase type 2/haloperoxidase" evidence="14">
    <location>
        <begin position="54"/>
        <end position="189"/>
    </location>
</feature>
<comment type="subcellular location">
    <subcellularLocation>
        <location evidence="1">Endoplasmic reticulum membrane</location>
        <topology evidence="1">Multi-pass membrane protein</topology>
    </subcellularLocation>
</comment>
<dbReference type="GeneID" id="114241904"/>
<comment type="similarity">
    <text evidence="3">Belongs to the glucose-6-phosphatase family.</text>
</comment>
<dbReference type="Gene3D" id="1.20.144.10">
    <property type="entry name" value="Phosphatidic acid phosphatase type 2/haloperoxidase"/>
    <property type="match status" value="1"/>
</dbReference>
<feature type="transmembrane region" description="Helical" evidence="13">
    <location>
        <begin position="117"/>
        <end position="134"/>
    </location>
</feature>
<sequence>MERLYALGVSCIEFVQDWFEGSEGYFKLVNHVSNPHHMTEILFPLLSIVDSVFAAQLLLCMAFGGWLNAVMKWWLLEDRPYWWVRETSFYDGIHRPRLRQYPQTCETGPGSPSGHTATASALLVLFLMWAEHFMNDRKFRLWWWKYVGYTVFVVGLGSVMLARMYVATHFPHQCILGALIGSFMAPALCLYVSDPCIWQWGGRAGTEGGALIRRHALAAGIATVIAVLTYYGLVACGCDPQYTIKLAFRWCETPEDIHVSTTPLYALVESTAYLLGWALTVTPAVARYRHNSKDRSILISIFATSLVLYGYKHVKDNICTSNTLQYYAVHYALCFFKPMLLLRAVPAIAMWPFTKSKND</sequence>
<evidence type="ECO:0000256" key="10">
    <source>
        <dbReference type="ARBA" id="ARBA00023136"/>
    </source>
</evidence>
<evidence type="ECO:0000256" key="5">
    <source>
        <dbReference type="ARBA" id="ARBA00022432"/>
    </source>
</evidence>
<evidence type="ECO:0000256" key="3">
    <source>
        <dbReference type="ARBA" id="ARBA00009266"/>
    </source>
</evidence>
<organism evidence="15 16">
    <name type="scientific">Bombyx mandarina</name>
    <name type="common">Wild silk moth</name>
    <name type="synonym">Wild silkworm</name>
    <dbReference type="NCBI Taxonomy" id="7092"/>
    <lineage>
        <taxon>Eukaryota</taxon>
        <taxon>Metazoa</taxon>
        <taxon>Ecdysozoa</taxon>
        <taxon>Arthropoda</taxon>
        <taxon>Hexapoda</taxon>
        <taxon>Insecta</taxon>
        <taxon>Pterygota</taxon>
        <taxon>Neoptera</taxon>
        <taxon>Endopterygota</taxon>
        <taxon>Lepidoptera</taxon>
        <taxon>Glossata</taxon>
        <taxon>Ditrysia</taxon>
        <taxon>Bombycoidea</taxon>
        <taxon>Bombycidae</taxon>
        <taxon>Bombycinae</taxon>
        <taxon>Bombyx</taxon>
    </lineage>
</organism>
<keyword evidence="7" id="KW-0378">Hydrolase</keyword>
<evidence type="ECO:0000256" key="13">
    <source>
        <dbReference type="SAM" id="Phobius"/>
    </source>
</evidence>
<keyword evidence="15" id="KW-1185">Reference proteome</keyword>
<feature type="transmembrane region" description="Helical" evidence="13">
    <location>
        <begin position="326"/>
        <end position="353"/>
    </location>
</feature>
<evidence type="ECO:0000256" key="9">
    <source>
        <dbReference type="ARBA" id="ARBA00022989"/>
    </source>
</evidence>
<keyword evidence="8" id="KW-0256">Endoplasmic reticulum</keyword>
<dbReference type="OrthoDB" id="6416209at2759"/>
<feature type="transmembrane region" description="Helical" evidence="13">
    <location>
        <begin position="146"/>
        <end position="164"/>
    </location>
</feature>
<evidence type="ECO:0000256" key="8">
    <source>
        <dbReference type="ARBA" id="ARBA00022824"/>
    </source>
</evidence>
<dbReference type="EC" id="3.1.3.9" evidence="4"/>
<dbReference type="AlphaFoldDB" id="A0A6J2JJT2"/>
<dbReference type="UniPathway" id="UPA00138"/>
<feature type="transmembrane region" description="Helical" evidence="13">
    <location>
        <begin position="214"/>
        <end position="233"/>
    </location>
</feature>
<evidence type="ECO:0000256" key="12">
    <source>
        <dbReference type="PIRSR" id="PIRSR000905-2"/>
    </source>
</evidence>